<keyword evidence="2" id="KW-1185">Reference proteome</keyword>
<gene>
    <name evidence="1" type="ORF">AQUCO_00800172v1</name>
</gene>
<dbReference type="AlphaFoldDB" id="A0A2G5EHQ1"/>
<reference evidence="1 2" key="1">
    <citation type="submission" date="2017-09" db="EMBL/GenBank/DDBJ databases">
        <title>WGS assembly of Aquilegia coerulea Goldsmith.</title>
        <authorList>
            <person name="Hodges S."/>
            <person name="Kramer E."/>
            <person name="Nordborg M."/>
            <person name="Tomkins J."/>
            <person name="Borevitz J."/>
            <person name="Derieg N."/>
            <person name="Yan J."/>
            <person name="Mihaltcheva S."/>
            <person name="Hayes R.D."/>
            <person name="Rokhsar D."/>
        </authorList>
    </citation>
    <scope>NUCLEOTIDE SEQUENCE [LARGE SCALE GENOMIC DNA]</scope>
    <source>
        <strain evidence="2">cv. Goldsmith</strain>
    </source>
</reference>
<organism evidence="1 2">
    <name type="scientific">Aquilegia coerulea</name>
    <name type="common">Rocky mountain columbine</name>
    <dbReference type="NCBI Taxonomy" id="218851"/>
    <lineage>
        <taxon>Eukaryota</taxon>
        <taxon>Viridiplantae</taxon>
        <taxon>Streptophyta</taxon>
        <taxon>Embryophyta</taxon>
        <taxon>Tracheophyta</taxon>
        <taxon>Spermatophyta</taxon>
        <taxon>Magnoliopsida</taxon>
        <taxon>Ranunculales</taxon>
        <taxon>Ranunculaceae</taxon>
        <taxon>Thalictroideae</taxon>
        <taxon>Aquilegia</taxon>
    </lineage>
</organism>
<evidence type="ECO:0000313" key="1">
    <source>
        <dbReference type="EMBL" id="PIA55259.1"/>
    </source>
</evidence>
<sequence>MVVVEAGVRKLKAEIVKEDSLLIEQIDYVRDSYACDTGEYELALASEERRKTLTGDLQRNLESSGSTSSKSTRLDFNLNVREFVFFLVIKCKK</sequence>
<evidence type="ECO:0000313" key="2">
    <source>
        <dbReference type="Proteomes" id="UP000230069"/>
    </source>
</evidence>
<proteinExistence type="predicted"/>
<dbReference type="EMBL" id="KZ305025">
    <property type="protein sequence ID" value="PIA55259.1"/>
    <property type="molecule type" value="Genomic_DNA"/>
</dbReference>
<name>A0A2G5EHQ1_AQUCA</name>
<accession>A0A2G5EHQ1</accession>
<dbReference type="Proteomes" id="UP000230069">
    <property type="component" value="Unassembled WGS sequence"/>
</dbReference>
<protein>
    <submittedName>
        <fullName evidence="1">Uncharacterized protein</fullName>
    </submittedName>
</protein>
<dbReference type="InParanoid" id="A0A2G5EHQ1"/>